<organism evidence="9 10">
    <name type="scientific">Williamsia marianensis</name>
    <dbReference type="NCBI Taxonomy" id="85044"/>
    <lineage>
        <taxon>Bacteria</taxon>
        <taxon>Bacillati</taxon>
        <taxon>Actinomycetota</taxon>
        <taxon>Actinomycetes</taxon>
        <taxon>Mycobacteriales</taxon>
        <taxon>Nocardiaceae</taxon>
        <taxon>Williamsia</taxon>
    </lineage>
</organism>
<dbReference type="GO" id="GO:0005886">
    <property type="term" value="C:plasma membrane"/>
    <property type="evidence" value="ECO:0007669"/>
    <property type="project" value="UniProtKB-SubCell"/>
</dbReference>
<evidence type="ECO:0000313" key="9">
    <source>
        <dbReference type="EMBL" id="RKR94217.1"/>
    </source>
</evidence>
<feature type="transmembrane region" description="Helical" evidence="8">
    <location>
        <begin position="188"/>
        <end position="209"/>
    </location>
</feature>
<evidence type="ECO:0000256" key="2">
    <source>
        <dbReference type="ARBA" id="ARBA00007430"/>
    </source>
</evidence>
<dbReference type="AlphaFoldDB" id="A0A495JYZ9"/>
<evidence type="ECO:0000256" key="7">
    <source>
        <dbReference type="SAM" id="MobiDB-lite"/>
    </source>
</evidence>
<feature type="transmembrane region" description="Helical" evidence="8">
    <location>
        <begin position="330"/>
        <end position="353"/>
    </location>
</feature>
<dbReference type="PANTHER" id="PTHR30250">
    <property type="entry name" value="PST FAMILY PREDICTED COLANIC ACID TRANSPORTER"/>
    <property type="match status" value="1"/>
</dbReference>
<feature type="region of interest" description="Disordered" evidence="7">
    <location>
        <begin position="524"/>
        <end position="588"/>
    </location>
</feature>
<evidence type="ECO:0000256" key="8">
    <source>
        <dbReference type="SAM" id="Phobius"/>
    </source>
</evidence>
<sequence length="588" mass="62743">MHGSPRPIDQLDHENANAITLPVFPPLPTAMWDAQTDVLERVDTSVPATGRQAAWNYLVFALSKSSTLVMTIVLARLLDPAEFGLFAFALLVVNLFDFVKDLGVGASLVQSRRRWDQIAPTGLTLSVVFGVLIGAVLAGTAGLTSELVGHPDLEPLIQVLAIGLTISALSVVPTAYLRRNIDFRGRIFPEFIGALLKTILTIGLAVAGYGVWSLIWGQLAGVTVTMLLYWKVAGSTLRFGFDGPEAKSLLKFGLPVTAVTLLAFGIYNVDYLAIGSRQGDAELGLYTLAYRIPELVVLSLCGVISDVLFSSLSRLQHDLKSLGSHYVQTLGVVVALTAPIGIGLAVSSDALIATMYGSQYEAADPMLSVLAIYAVVYSASFHSGDVYKAIGRPGILTSINAGKFAALIVPIWWAAGHSAVLVAVALLSVELGHFVVRMIVVRRVLSLSWNQLVPSIIRPVAAAVVMGVALIGLHRMIRTLPAPLVLVLLALAGLLIYVVALRFTAPLLFASGYGIVMKTMGKNPTMTTPGRHRAPAGTRPRRSENNVAPGRHRRTGPATARALVVSNANEPHRGVSGSQGRHRVVSRN</sequence>
<dbReference type="RefSeq" id="WP_245968928.1">
    <property type="nucleotide sequence ID" value="NZ_CBCRXS010000006.1"/>
</dbReference>
<gene>
    <name evidence="9" type="ORF">DFJ75_1008</name>
</gene>
<dbReference type="Pfam" id="PF13440">
    <property type="entry name" value="Polysacc_synt_3"/>
    <property type="match status" value="1"/>
</dbReference>
<evidence type="ECO:0000256" key="6">
    <source>
        <dbReference type="ARBA" id="ARBA00023136"/>
    </source>
</evidence>
<reference evidence="9 10" key="1">
    <citation type="submission" date="2018-10" db="EMBL/GenBank/DDBJ databases">
        <title>Sequencing the genomes of 1000 actinobacteria strains.</title>
        <authorList>
            <person name="Klenk H.-P."/>
        </authorList>
    </citation>
    <scope>NUCLEOTIDE SEQUENCE [LARGE SCALE GENOMIC DNA]</scope>
    <source>
        <strain evidence="9 10">DSM 44343</strain>
    </source>
</reference>
<feature type="transmembrane region" description="Helical" evidence="8">
    <location>
        <begin position="249"/>
        <end position="268"/>
    </location>
</feature>
<feature type="transmembrane region" description="Helical" evidence="8">
    <location>
        <begin position="123"/>
        <end position="144"/>
    </location>
</feature>
<evidence type="ECO:0000256" key="3">
    <source>
        <dbReference type="ARBA" id="ARBA00022475"/>
    </source>
</evidence>
<evidence type="ECO:0000256" key="4">
    <source>
        <dbReference type="ARBA" id="ARBA00022692"/>
    </source>
</evidence>
<feature type="transmembrane region" description="Helical" evidence="8">
    <location>
        <begin position="485"/>
        <end position="516"/>
    </location>
</feature>
<feature type="transmembrane region" description="Helical" evidence="8">
    <location>
        <begin position="156"/>
        <end position="176"/>
    </location>
</feature>
<feature type="transmembrane region" description="Helical" evidence="8">
    <location>
        <begin position="452"/>
        <end position="473"/>
    </location>
</feature>
<dbReference type="PANTHER" id="PTHR30250:SF10">
    <property type="entry name" value="LIPOPOLYSACCHARIDE BIOSYNTHESIS PROTEIN WZXC"/>
    <property type="match status" value="1"/>
</dbReference>
<dbReference type="EMBL" id="RBKV01000001">
    <property type="protein sequence ID" value="RKR94217.1"/>
    <property type="molecule type" value="Genomic_DNA"/>
</dbReference>
<comment type="subcellular location">
    <subcellularLocation>
        <location evidence="1">Cell membrane</location>
        <topology evidence="1">Multi-pass membrane protein</topology>
    </subcellularLocation>
</comment>
<evidence type="ECO:0000256" key="5">
    <source>
        <dbReference type="ARBA" id="ARBA00022989"/>
    </source>
</evidence>
<dbReference type="CDD" id="cd13127">
    <property type="entry name" value="MATE_tuaB_like"/>
    <property type="match status" value="1"/>
</dbReference>
<keyword evidence="6 8" id="KW-0472">Membrane</keyword>
<keyword evidence="4 8" id="KW-0812">Transmembrane</keyword>
<keyword evidence="5 8" id="KW-1133">Transmembrane helix</keyword>
<evidence type="ECO:0000256" key="1">
    <source>
        <dbReference type="ARBA" id="ARBA00004651"/>
    </source>
</evidence>
<feature type="transmembrane region" description="Helical" evidence="8">
    <location>
        <begin position="215"/>
        <end position="237"/>
    </location>
</feature>
<comment type="caution">
    <text evidence="9">The sequence shown here is derived from an EMBL/GenBank/DDBJ whole genome shotgun (WGS) entry which is preliminary data.</text>
</comment>
<name>A0A495JYZ9_WILMA</name>
<dbReference type="Proteomes" id="UP000274762">
    <property type="component" value="Unassembled WGS sequence"/>
</dbReference>
<feature type="transmembrane region" description="Helical" evidence="8">
    <location>
        <begin position="365"/>
        <end position="382"/>
    </location>
</feature>
<evidence type="ECO:0000313" key="10">
    <source>
        <dbReference type="Proteomes" id="UP000274762"/>
    </source>
</evidence>
<protein>
    <submittedName>
        <fullName evidence="9">PST family polysaccharide transporter</fullName>
    </submittedName>
</protein>
<proteinExistence type="inferred from homology"/>
<feature type="transmembrane region" description="Helical" evidence="8">
    <location>
        <begin position="57"/>
        <end position="77"/>
    </location>
</feature>
<feature type="transmembrane region" description="Helical" evidence="8">
    <location>
        <begin position="288"/>
        <end position="309"/>
    </location>
</feature>
<accession>A0A495JYZ9</accession>
<dbReference type="InterPro" id="IPR050833">
    <property type="entry name" value="Poly_Biosynth_Transport"/>
</dbReference>
<comment type="similarity">
    <text evidence="2">Belongs to the polysaccharide synthase family.</text>
</comment>
<keyword evidence="3" id="KW-1003">Cell membrane</keyword>
<feature type="transmembrane region" description="Helical" evidence="8">
    <location>
        <begin position="83"/>
        <end position="102"/>
    </location>
</feature>